<feature type="domain" description="Glycoside-hydrolase family GH114 TIM-barrel" evidence="2">
    <location>
        <begin position="235"/>
        <end position="452"/>
    </location>
</feature>
<gene>
    <name evidence="3" type="ordered locus">Theam_1670</name>
</gene>
<dbReference type="SUPFAM" id="SSF51445">
    <property type="entry name" value="(Trans)glycosidases"/>
    <property type="match status" value="1"/>
</dbReference>
<feature type="chain" id="PRO_5003231217" evidence="1">
    <location>
        <begin position="20"/>
        <end position="469"/>
    </location>
</feature>
<dbReference type="RefSeq" id="WP_013538411.1">
    <property type="nucleotide sequence ID" value="NC_014926.1"/>
</dbReference>
<dbReference type="HOGENOM" id="CLU_587711_0_0_0"/>
<dbReference type="Gene3D" id="3.20.20.70">
    <property type="entry name" value="Aldolase class I"/>
    <property type="match status" value="1"/>
</dbReference>
<dbReference type="KEGG" id="tam:Theam_1670"/>
<evidence type="ECO:0000259" key="2">
    <source>
        <dbReference type="Pfam" id="PF03537"/>
    </source>
</evidence>
<accession>E8T5H2</accession>
<dbReference type="InterPro" id="IPR013785">
    <property type="entry name" value="Aldolase_TIM"/>
</dbReference>
<feature type="signal peptide" evidence="1">
    <location>
        <begin position="1"/>
        <end position="19"/>
    </location>
</feature>
<evidence type="ECO:0000313" key="4">
    <source>
        <dbReference type="Proteomes" id="UP000006362"/>
    </source>
</evidence>
<keyword evidence="1" id="KW-0732">Signal</keyword>
<dbReference type="PROSITE" id="PS51257">
    <property type="entry name" value="PROKAR_LIPOPROTEIN"/>
    <property type="match status" value="1"/>
</dbReference>
<dbReference type="InterPro" id="IPR004352">
    <property type="entry name" value="GH114_TIM-barrel"/>
</dbReference>
<dbReference type="STRING" id="648996.Theam_1670"/>
<dbReference type="EMBL" id="CP002444">
    <property type="protein sequence ID" value="ADU97626.1"/>
    <property type="molecule type" value="Genomic_DNA"/>
</dbReference>
<name>E8T5H2_THEA1</name>
<evidence type="ECO:0000313" key="3">
    <source>
        <dbReference type="EMBL" id="ADU97626.1"/>
    </source>
</evidence>
<dbReference type="PANTHER" id="PTHR35273">
    <property type="entry name" value="ALPHA-1,4 POLYGALACTOSAMINIDASE, PUTATIVE (AFU_ORTHOLOGUE AFUA_3G07890)-RELATED"/>
    <property type="match status" value="1"/>
</dbReference>
<proteinExistence type="predicted"/>
<sequence length="469" mass="52878">MKRLAAAVLAAIAAASCGGGGGGTTGEEVSKYPVHRHVKTTWFYVGEPATPDNNYISNVESAWDDIWLWHYGGVDDPYNRTGYFPSLFTPHQNPFYFALPYNDLTPNGTLKKSAEKIPWFSWELYRKNGSVLKNRWIRIVKGDKVAYAQWEDVGPFGEDDFNYVFGNAPPSNPVNGAGLDVSPAVRDYLGLKDVDYVDWQFVDDDQVPSGPWKEVVTTTPVTYLSPPSLSENATLYIQLTGELRTDIPANVYEVDLFNTSNQTIKELKDAGKTVICYFSAGTLEEWRPDADQIPESAVGKQVEGWPGEFWLDIRNPQVRQVMKRRILLAKEKGCDGVDPDNVDGYTHNTGFPLTYKDQYSFNAYLALVAKENRLLIALKNDPEQVKDLYELFDFAIVEECLEFNTCNLFLPFLKAGKPVYDIEYNQTLLQNEEAFNRACESLESEGIQMSLYPKLLNGSYVKSCQFGSY</sequence>
<reference evidence="3" key="1">
    <citation type="submission" date="2011-01" db="EMBL/GenBank/DDBJ databases">
        <title>Complete sequence of chromosome of Thermovibrio ammonificans HB-1.</title>
        <authorList>
            <consortium name="US DOE Joint Genome Institute"/>
            <person name="Lucas S."/>
            <person name="Copeland A."/>
            <person name="Lapidus A."/>
            <person name="Cheng J.-F."/>
            <person name="Goodwin L."/>
            <person name="Pitluck S."/>
            <person name="Davenport K."/>
            <person name="Detter J.C."/>
            <person name="Han C."/>
            <person name="Tapia R."/>
            <person name="Land M."/>
            <person name="Hauser L."/>
            <person name="Kyrpides N."/>
            <person name="Ivanova N."/>
            <person name="Ovchinnikova G."/>
            <person name="Vetriani C."/>
            <person name="Woyke T."/>
        </authorList>
    </citation>
    <scope>NUCLEOTIDE SEQUENCE [LARGE SCALE GENOMIC DNA]</scope>
    <source>
        <strain evidence="3">HB-1</strain>
    </source>
</reference>
<dbReference type="eggNOG" id="COG3868">
    <property type="taxonomic scope" value="Bacteria"/>
</dbReference>
<organism evidence="3 4">
    <name type="scientific">Thermovibrio ammonificans (strain DSM 15698 / JCM 12110 / HB-1)</name>
    <dbReference type="NCBI Taxonomy" id="648996"/>
    <lineage>
        <taxon>Bacteria</taxon>
        <taxon>Pseudomonadati</taxon>
        <taxon>Aquificota</taxon>
        <taxon>Aquificia</taxon>
        <taxon>Desulfurobacteriales</taxon>
        <taxon>Desulfurobacteriaceae</taxon>
        <taxon>Thermovibrio</taxon>
    </lineage>
</organism>
<dbReference type="OrthoDB" id="10730at2"/>
<dbReference type="PANTHER" id="PTHR35273:SF2">
    <property type="entry name" value="ALPHA-GALACTOSIDASE"/>
    <property type="match status" value="1"/>
</dbReference>
<dbReference type="AlphaFoldDB" id="E8T5H2"/>
<protein>
    <submittedName>
        <fullName evidence="3">TM1410 hypothetical-related protein</fullName>
    </submittedName>
</protein>
<keyword evidence="4" id="KW-1185">Reference proteome</keyword>
<dbReference type="Pfam" id="PF03537">
    <property type="entry name" value="Glyco_hydro_114"/>
    <property type="match status" value="1"/>
</dbReference>
<dbReference type="Proteomes" id="UP000006362">
    <property type="component" value="Chromosome"/>
</dbReference>
<evidence type="ECO:0000256" key="1">
    <source>
        <dbReference type="SAM" id="SignalP"/>
    </source>
</evidence>
<dbReference type="InterPro" id="IPR017853">
    <property type="entry name" value="GH"/>
</dbReference>